<dbReference type="Proteomes" id="UP000036987">
    <property type="component" value="Unassembled WGS sequence"/>
</dbReference>
<dbReference type="PANTHER" id="PTHR33728:SF3">
    <property type="entry name" value="MULTIDRUG RESISTANCE PROTEIN"/>
    <property type="match status" value="1"/>
</dbReference>
<name>A0A0K9Q1T2_ZOSMR</name>
<evidence type="ECO:0000313" key="2">
    <source>
        <dbReference type="EMBL" id="KMZ75208.1"/>
    </source>
</evidence>
<organism evidence="2 3">
    <name type="scientific">Zostera marina</name>
    <name type="common">Eelgrass</name>
    <dbReference type="NCBI Taxonomy" id="29655"/>
    <lineage>
        <taxon>Eukaryota</taxon>
        <taxon>Viridiplantae</taxon>
        <taxon>Streptophyta</taxon>
        <taxon>Embryophyta</taxon>
        <taxon>Tracheophyta</taxon>
        <taxon>Spermatophyta</taxon>
        <taxon>Magnoliopsida</taxon>
        <taxon>Liliopsida</taxon>
        <taxon>Zosteraceae</taxon>
        <taxon>Zostera</taxon>
    </lineage>
</organism>
<dbReference type="OMA" id="DHHRSHM"/>
<reference evidence="3" key="1">
    <citation type="journal article" date="2016" name="Nature">
        <title>The genome of the seagrass Zostera marina reveals angiosperm adaptation to the sea.</title>
        <authorList>
            <person name="Olsen J.L."/>
            <person name="Rouze P."/>
            <person name="Verhelst B."/>
            <person name="Lin Y.-C."/>
            <person name="Bayer T."/>
            <person name="Collen J."/>
            <person name="Dattolo E."/>
            <person name="De Paoli E."/>
            <person name="Dittami S."/>
            <person name="Maumus F."/>
            <person name="Michel G."/>
            <person name="Kersting A."/>
            <person name="Lauritano C."/>
            <person name="Lohaus R."/>
            <person name="Toepel M."/>
            <person name="Tonon T."/>
            <person name="Vanneste K."/>
            <person name="Amirebrahimi M."/>
            <person name="Brakel J."/>
            <person name="Bostroem C."/>
            <person name="Chovatia M."/>
            <person name="Grimwood J."/>
            <person name="Jenkins J.W."/>
            <person name="Jueterbock A."/>
            <person name="Mraz A."/>
            <person name="Stam W.T."/>
            <person name="Tice H."/>
            <person name="Bornberg-Bauer E."/>
            <person name="Green P.J."/>
            <person name="Pearson G.A."/>
            <person name="Procaccini G."/>
            <person name="Duarte C.M."/>
            <person name="Schmutz J."/>
            <person name="Reusch T.B.H."/>
            <person name="Van de Peer Y."/>
        </authorList>
    </citation>
    <scope>NUCLEOTIDE SEQUENCE [LARGE SCALE GENOMIC DNA]</scope>
    <source>
        <strain evidence="3">cv. Finnish</strain>
    </source>
</reference>
<keyword evidence="1" id="KW-1133">Transmembrane helix</keyword>
<dbReference type="PANTHER" id="PTHR33728">
    <property type="entry name" value="CTTNBP 2 AMINO-TERMINAL-LIKE PROTEIN"/>
    <property type="match status" value="1"/>
</dbReference>
<comment type="caution">
    <text evidence="2">The sequence shown here is derived from an EMBL/GenBank/DDBJ whole genome shotgun (WGS) entry which is preliminary data.</text>
</comment>
<protein>
    <submittedName>
        <fullName evidence="2">Uncharacterized protein</fullName>
    </submittedName>
</protein>
<gene>
    <name evidence="2" type="ORF">ZOSMA_117G00260</name>
</gene>
<evidence type="ECO:0000256" key="1">
    <source>
        <dbReference type="SAM" id="Phobius"/>
    </source>
</evidence>
<accession>A0A0K9Q1T2</accession>
<keyword evidence="3" id="KW-1185">Reference proteome</keyword>
<keyword evidence="1" id="KW-0472">Membrane</keyword>
<evidence type="ECO:0000313" key="3">
    <source>
        <dbReference type="Proteomes" id="UP000036987"/>
    </source>
</evidence>
<dbReference type="AlphaFoldDB" id="A0A0K9Q1T2"/>
<feature type="transmembrane region" description="Helical" evidence="1">
    <location>
        <begin position="42"/>
        <end position="63"/>
    </location>
</feature>
<keyword evidence="1" id="KW-0812">Transmembrane</keyword>
<proteinExistence type="predicted"/>
<dbReference type="EMBL" id="LFYR01000192">
    <property type="protein sequence ID" value="KMZ75208.1"/>
    <property type="molecule type" value="Genomic_DNA"/>
</dbReference>
<sequence length="142" mass="15553">MNGLRDPSTDMITPSTTTSESLHTAVDKDVLPLTHIGASMSAISFGFVATAILISMFLIMAIFEHLLRHQNQQRSSFLLPVNHSAGNNTGPAIRQKLTTVQRICDVSVVMPGHDYPTFIAQHAPLPCNREGICWPPHLSDVH</sequence>
<dbReference type="OrthoDB" id="770781at2759"/>